<comment type="similarity">
    <text evidence="3 6">Belongs to the DHNA family.</text>
</comment>
<gene>
    <name evidence="8" type="ORF">A2557_08550</name>
</gene>
<dbReference type="Proteomes" id="UP000177583">
    <property type="component" value="Unassembled WGS sequence"/>
</dbReference>
<comment type="function">
    <text evidence="6">Catalyzes the conversion of 7,8-dihydroneopterin to 6-hydroxymethyl-7,8-dihydropterin.</text>
</comment>
<dbReference type="InterPro" id="IPR006157">
    <property type="entry name" value="FolB_dom"/>
</dbReference>
<keyword evidence="4 6" id="KW-0289">Folate biosynthesis</keyword>
<dbReference type="Gene3D" id="3.30.1130.10">
    <property type="match status" value="1"/>
</dbReference>
<dbReference type="SUPFAM" id="SSF55620">
    <property type="entry name" value="Tetrahydrobiopterin biosynthesis enzymes-like"/>
    <property type="match status" value="1"/>
</dbReference>
<dbReference type="UniPathway" id="UPA00077">
    <property type="reaction ID" value="UER00154"/>
</dbReference>
<accession>A0A1F6H3R6</accession>
<evidence type="ECO:0000256" key="6">
    <source>
        <dbReference type="RuleBase" id="RU362079"/>
    </source>
</evidence>
<evidence type="ECO:0000256" key="1">
    <source>
        <dbReference type="ARBA" id="ARBA00001353"/>
    </source>
</evidence>
<comment type="caution">
    <text evidence="8">The sequence shown here is derived from an EMBL/GenBank/DDBJ whole genome shotgun (WGS) entry which is preliminary data.</text>
</comment>
<evidence type="ECO:0000256" key="2">
    <source>
        <dbReference type="ARBA" id="ARBA00005013"/>
    </source>
</evidence>
<dbReference type="PANTHER" id="PTHR42844:SF1">
    <property type="entry name" value="DIHYDRONEOPTERIN ALDOLASE 1-RELATED"/>
    <property type="match status" value="1"/>
</dbReference>
<evidence type="ECO:0000259" key="7">
    <source>
        <dbReference type="SMART" id="SM00905"/>
    </source>
</evidence>
<evidence type="ECO:0000256" key="5">
    <source>
        <dbReference type="ARBA" id="ARBA00023239"/>
    </source>
</evidence>
<comment type="pathway">
    <text evidence="2 6">Cofactor biosynthesis; tetrahydrofolate biosynthesis; 2-amino-4-hydroxy-6-hydroxymethyl-7,8-dihydropteridine diphosphate from 7,8-dihydroneopterin triphosphate: step 3/4.</text>
</comment>
<dbReference type="GO" id="GO:0004150">
    <property type="term" value="F:dihydroneopterin aldolase activity"/>
    <property type="evidence" value="ECO:0007669"/>
    <property type="project" value="UniProtKB-UniRule"/>
</dbReference>
<dbReference type="SMART" id="SM00905">
    <property type="entry name" value="FolB"/>
    <property type="match status" value="1"/>
</dbReference>
<dbReference type="AlphaFoldDB" id="A0A1F6H3R6"/>
<evidence type="ECO:0000256" key="3">
    <source>
        <dbReference type="ARBA" id="ARBA00005708"/>
    </source>
</evidence>
<dbReference type="NCBIfam" id="TIGR00525">
    <property type="entry name" value="folB"/>
    <property type="match status" value="1"/>
</dbReference>
<evidence type="ECO:0000313" key="9">
    <source>
        <dbReference type="Proteomes" id="UP000177583"/>
    </source>
</evidence>
<protein>
    <recommendedName>
        <fullName evidence="6">7,8-dihydroneopterin aldolase</fullName>
        <ecNumber evidence="6">4.1.2.25</ecNumber>
    </recommendedName>
</protein>
<dbReference type="EC" id="4.1.2.25" evidence="6"/>
<organism evidence="8 9">
    <name type="scientific">Candidatus Lambdaproteobacteria bacterium RIFOXYD2_FULL_56_26</name>
    <dbReference type="NCBI Taxonomy" id="1817773"/>
    <lineage>
        <taxon>Bacteria</taxon>
        <taxon>Pseudomonadati</taxon>
        <taxon>Pseudomonadota</taxon>
        <taxon>Candidatus Lambdaproteobacteria</taxon>
    </lineage>
</organism>
<dbReference type="EMBL" id="MFNF01000001">
    <property type="protein sequence ID" value="OGH05011.1"/>
    <property type="molecule type" value="Genomic_DNA"/>
</dbReference>
<dbReference type="GO" id="GO:0046656">
    <property type="term" value="P:folic acid biosynthetic process"/>
    <property type="evidence" value="ECO:0007669"/>
    <property type="project" value="UniProtKB-UniRule"/>
</dbReference>
<dbReference type="InterPro" id="IPR006156">
    <property type="entry name" value="Dihydroneopterin_aldolase"/>
</dbReference>
<dbReference type="GO" id="GO:0005737">
    <property type="term" value="C:cytoplasm"/>
    <property type="evidence" value="ECO:0007669"/>
    <property type="project" value="TreeGrafter"/>
</dbReference>
<proteinExistence type="inferred from homology"/>
<keyword evidence="5 6" id="KW-0456">Lyase</keyword>
<sequence length="119" mass="13011">MERYQIEVLGLKLFGHHGVLPEETKLGQEFGLDFWLEVETLDLGADDPAQVVNYAQVVALAQEVFATGPFLLLEALGQAILNRLGALPGLKAAKLRVTKPRPPILVPLDHVGIVLSKTY</sequence>
<comment type="catalytic activity">
    <reaction evidence="1 6">
        <text>7,8-dihydroneopterin = 6-hydroxymethyl-7,8-dihydropterin + glycolaldehyde</text>
        <dbReference type="Rhea" id="RHEA:10540"/>
        <dbReference type="ChEBI" id="CHEBI:17001"/>
        <dbReference type="ChEBI" id="CHEBI:17071"/>
        <dbReference type="ChEBI" id="CHEBI:44841"/>
        <dbReference type="EC" id="4.1.2.25"/>
    </reaction>
</comment>
<evidence type="ECO:0000313" key="8">
    <source>
        <dbReference type="EMBL" id="OGH05011.1"/>
    </source>
</evidence>
<reference evidence="8 9" key="1">
    <citation type="journal article" date="2016" name="Nat. Commun.">
        <title>Thousands of microbial genomes shed light on interconnected biogeochemical processes in an aquifer system.</title>
        <authorList>
            <person name="Anantharaman K."/>
            <person name="Brown C.T."/>
            <person name="Hug L.A."/>
            <person name="Sharon I."/>
            <person name="Castelle C.J."/>
            <person name="Probst A.J."/>
            <person name="Thomas B.C."/>
            <person name="Singh A."/>
            <person name="Wilkins M.J."/>
            <person name="Karaoz U."/>
            <person name="Brodie E.L."/>
            <person name="Williams K.H."/>
            <person name="Hubbard S.S."/>
            <person name="Banfield J.F."/>
        </authorList>
    </citation>
    <scope>NUCLEOTIDE SEQUENCE [LARGE SCALE GENOMIC DNA]</scope>
</reference>
<feature type="domain" description="Dihydroneopterin aldolase/epimerase" evidence="7">
    <location>
        <begin position="6"/>
        <end position="117"/>
    </location>
</feature>
<name>A0A1F6H3R6_9PROT</name>
<evidence type="ECO:0000256" key="4">
    <source>
        <dbReference type="ARBA" id="ARBA00022909"/>
    </source>
</evidence>
<dbReference type="NCBIfam" id="TIGR00526">
    <property type="entry name" value="folB_dom"/>
    <property type="match status" value="1"/>
</dbReference>
<dbReference type="InterPro" id="IPR043133">
    <property type="entry name" value="GTP-CH-I_C/QueF"/>
</dbReference>
<dbReference type="PANTHER" id="PTHR42844">
    <property type="entry name" value="DIHYDRONEOPTERIN ALDOLASE 1-RELATED"/>
    <property type="match status" value="1"/>
</dbReference>
<dbReference type="GO" id="GO:0046654">
    <property type="term" value="P:tetrahydrofolate biosynthetic process"/>
    <property type="evidence" value="ECO:0007669"/>
    <property type="project" value="UniProtKB-UniRule"/>
</dbReference>
<dbReference type="Pfam" id="PF02152">
    <property type="entry name" value="FolB"/>
    <property type="match status" value="1"/>
</dbReference>